<evidence type="ECO:0000313" key="4">
    <source>
        <dbReference type="Proteomes" id="UP000078343"/>
    </source>
</evidence>
<reference evidence="3 4" key="1">
    <citation type="submission" date="2016-04" db="EMBL/GenBank/DDBJ databases">
        <title>Draft genome of Fonsecaea erecta CBS 125763.</title>
        <authorList>
            <person name="Weiss V.A."/>
            <person name="Vicente V.A."/>
            <person name="Raittz R.T."/>
            <person name="Moreno L.F."/>
            <person name="De Souza E.M."/>
            <person name="Pedrosa F.O."/>
            <person name="Steffens M.B."/>
            <person name="Faoro H."/>
            <person name="Tadra-Sfeir M.Z."/>
            <person name="Najafzadeh M.J."/>
            <person name="Felipe M.S."/>
            <person name="Teixeira M."/>
            <person name="Sun J."/>
            <person name="Xi L."/>
            <person name="Gomes R."/>
            <person name="De Azevedo C.M."/>
            <person name="Salgado C.G."/>
            <person name="Da Silva M.B."/>
            <person name="Nascimento M.F."/>
            <person name="Queiroz-Telles F."/>
            <person name="Attili D.S."/>
            <person name="Gorbushina A."/>
        </authorList>
    </citation>
    <scope>NUCLEOTIDE SEQUENCE [LARGE SCALE GENOMIC DNA]</scope>
    <source>
        <strain evidence="3 4">CBS 125763</strain>
    </source>
</reference>
<comment type="caution">
    <text evidence="3">The sequence shown here is derived from an EMBL/GenBank/DDBJ whole genome shotgun (WGS) entry which is preliminary data.</text>
</comment>
<accession>A0A178Z2F4</accession>
<gene>
    <name evidence="3" type="ORF">AYL99_11859</name>
</gene>
<evidence type="ECO:0000313" key="3">
    <source>
        <dbReference type="EMBL" id="OAP53979.1"/>
    </source>
</evidence>
<feature type="region of interest" description="Disordered" evidence="2">
    <location>
        <begin position="177"/>
        <end position="206"/>
    </location>
</feature>
<protein>
    <submittedName>
        <fullName evidence="3">Uncharacterized protein</fullName>
    </submittedName>
</protein>
<dbReference type="Proteomes" id="UP000078343">
    <property type="component" value="Unassembled WGS sequence"/>
</dbReference>
<name>A0A178Z2F4_9EURO</name>
<dbReference type="AlphaFoldDB" id="A0A178Z2F4"/>
<feature type="region of interest" description="Disordered" evidence="2">
    <location>
        <begin position="12"/>
        <end position="32"/>
    </location>
</feature>
<evidence type="ECO:0000256" key="2">
    <source>
        <dbReference type="SAM" id="MobiDB-lite"/>
    </source>
</evidence>
<dbReference type="GeneID" id="30016026"/>
<proteinExistence type="predicted"/>
<evidence type="ECO:0000256" key="1">
    <source>
        <dbReference type="SAM" id="Coils"/>
    </source>
</evidence>
<dbReference type="RefSeq" id="XP_018687346.1">
    <property type="nucleotide sequence ID" value="XM_018843363.1"/>
</dbReference>
<feature type="coiled-coil region" evidence="1">
    <location>
        <begin position="53"/>
        <end position="80"/>
    </location>
</feature>
<sequence length="206" mass="22723">MAVFIELRIDPPSEPQTLRSGPSGQNRIVTSKSSSSSLLRGFASVTTSAADASSSHRVDAQQLERRVGELERELLGSRNLVRLYGRKTALLGATSRVRRHVAAALYRENRHHEDRIRRLTASSIQCRARRPLPAGCTYSITSLPTEKKPSKVDRPLWTPCSRFMAVTVGQSALSRTVKAARERSTSHRADSEGATSRRTVEAVDKS</sequence>
<keyword evidence="1" id="KW-0175">Coiled coil</keyword>
<organism evidence="3 4">
    <name type="scientific">Fonsecaea erecta</name>
    <dbReference type="NCBI Taxonomy" id="1367422"/>
    <lineage>
        <taxon>Eukaryota</taxon>
        <taxon>Fungi</taxon>
        <taxon>Dikarya</taxon>
        <taxon>Ascomycota</taxon>
        <taxon>Pezizomycotina</taxon>
        <taxon>Eurotiomycetes</taxon>
        <taxon>Chaetothyriomycetidae</taxon>
        <taxon>Chaetothyriales</taxon>
        <taxon>Herpotrichiellaceae</taxon>
        <taxon>Fonsecaea</taxon>
    </lineage>
</organism>
<dbReference type="EMBL" id="LVYI01000017">
    <property type="protein sequence ID" value="OAP53979.1"/>
    <property type="molecule type" value="Genomic_DNA"/>
</dbReference>
<feature type="compositionally biased region" description="Polar residues" evidence="2">
    <location>
        <begin position="15"/>
        <end position="30"/>
    </location>
</feature>
<keyword evidence="4" id="KW-1185">Reference proteome</keyword>
<feature type="compositionally biased region" description="Basic and acidic residues" evidence="2">
    <location>
        <begin position="179"/>
        <end position="191"/>
    </location>
</feature>